<feature type="non-terminal residue" evidence="1">
    <location>
        <position position="1"/>
    </location>
</feature>
<evidence type="ECO:0000313" key="1">
    <source>
        <dbReference type="EMBL" id="KAK7069440.1"/>
    </source>
</evidence>
<sequence>LPKRYSVSRTRKYTSINGHFILQTPKKTFRFQNQKTHFNQWPFHTSDLPKRHSVSRTRKPTSINGHFILQTSQKDILFPEPENTLQSLAISYFKPPKEIFRFQNQKTHFSQWPFHTSDLPK</sequence>
<dbReference type="Proteomes" id="UP001381693">
    <property type="component" value="Unassembled WGS sequence"/>
</dbReference>
<proteinExistence type="predicted"/>
<keyword evidence="2" id="KW-1185">Reference proteome</keyword>
<reference evidence="1 2" key="1">
    <citation type="submission" date="2023-11" db="EMBL/GenBank/DDBJ databases">
        <title>Halocaridina rubra genome assembly.</title>
        <authorList>
            <person name="Smith C."/>
        </authorList>
    </citation>
    <scope>NUCLEOTIDE SEQUENCE [LARGE SCALE GENOMIC DNA]</scope>
    <source>
        <strain evidence="1">EP-1</strain>
        <tissue evidence="1">Whole</tissue>
    </source>
</reference>
<accession>A0AAN8WZV0</accession>
<comment type="caution">
    <text evidence="1">The sequence shown here is derived from an EMBL/GenBank/DDBJ whole genome shotgun (WGS) entry which is preliminary data.</text>
</comment>
<feature type="non-terminal residue" evidence="1">
    <location>
        <position position="121"/>
    </location>
</feature>
<name>A0AAN8WZV0_HALRR</name>
<dbReference type="EMBL" id="JAXCGZ010016438">
    <property type="protein sequence ID" value="KAK7069440.1"/>
    <property type="molecule type" value="Genomic_DNA"/>
</dbReference>
<evidence type="ECO:0000313" key="2">
    <source>
        <dbReference type="Proteomes" id="UP001381693"/>
    </source>
</evidence>
<protein>
    <submittedName>
        <fullName evidence="1">Uncharacterized protein</fullName>
    </submittedName>
</protein>
<gene>
    <name evidence="1" type="ORF">SK128_019841</name>
</gene>
<organism evidence="1 2">
    <name type="scientific">Halocaridina rubra</name>
    <name type="common">Hawaiian red shrimp</name>
    <dbReference type="NCBI Taxonomy" id="373956"/>
    <lineage>
        <taxon>Eukaryota</taxon>
        <taxon>Metazoa</taxon>
        <taxon>Ecdysozoa</taxon>
        <taxon>Arthropoda</taxon>
        <taxon>Crustacea</taxon>
        <taxon>Multicrustacea</taxon>
        <taxon>Malacostraca</taxon>
        <taxon>Eumalacostraca</taxon>
        <taxon>Eucarida</taxon>
        <taxon>Decapoda</taxon>
        <taxon>Pleocyemata</taxon>
        <taxon>Caridea</taxon>
        <taxon>Atyoidea</taxon>
        <taxon>Atyidae</taxon>
        <taxon>Halocaridina</taxon>
    </lineage>
</organism>
<dbReference type="AlphaFoldDB" id="A0AAN8WZV0"/>